<dbReference type="InterPro" id="IPR027124">
    <property type="entry name" value="Swc5/CFDP1/2"/>
</dbReference>
<dbReference type="OrthoDB" id="1902296at2759"/>
<keyword evidence="2" id="KW-1185">Reference proteome</keyword>
<dbReference type="PANTHER" id="PTHR23227:SF67">
    <property type="entry name" value="CRANIOFACIAL DEVELOPMENT PROTEIN 2-LIKE"/>
    <property type="match status" value="1"/>
</dbReference>
<evidence type="ECO:0008006" key="3">
    <source>
        <dbReference type="Google" id="ProtNLM"/>
    </source>
</evidence>
<accession>A0A9Q1MRI1</accession>
<evidence type="ECO:0000313" key="2">
    <source>
        <dbReference type="Proteomes" id="UP001152561"/>
    </source>
</evidence>
<dbReference type="InterPro" id="IPR036691">
    <property type="entry name" value="Endo/exonu/phosph_ase_sf"/>
</dbReference>
<name>A0A9Q1MRI1_9SOLA</name>
<dbReference type="Gene3D" id="3.60.10.10">
    <property type="entry name" value="Endonuclease/exonuclease/phosphatase"/>
    <property type="match status" value="1"/>
</dbReference>
<organism evidence="1 2">
    <name type="scientific">Anisodus acutangulus</name>
    <dbReference type="NCBI Taxonomy" id="402998"/>
    <lineage>
        <taxon>Eukaryota</taxon>
        <taxon>Viridiplantae</taxon>
        <taxon>Streptophyta</taxon>
        <taxon>Embryophyta</taxon>
        <taxon>Tracheophyta</taxon>
        <taxon>Spermatophyta</taxon>
        <taxon>Magnoliopsida</taxon>
        <taxon>eudicotyledons</taxon>
        <taxon>Gunneridae</taxon>
        <taxon>Pentapetalae</taxon>
        <taxon>asterids</taxon>
        <taxon>lamiids</taxon>
        <taxon>Solanales</taxon>
        <taxon>Solanaceae</taxon>
        <taxon>Solanoideae</taxon>
        <taxon>Hyoscyameae</taxon>
        <taxon>Anisodus</taxon>
    </lineage>
</organism>
<gene>
    <name evidence="1" type="ORF">K7X08_001163</name>
</gene>
<evidence type="ECO:0000313" key="1">
    <source>
        <dbReference type="EMBL" id="KAJ8564703.1"/>
    </source>
</evidence>
<dbReference type="SUPFAM" id="SSF56219">
    <property type="entry name" value="DNase I-like"/>
    <property type="match status" value="1"/>
</dbReference>
<dbReference type="PANTHER" id="PTHR23227">
    <property type="entry name" value="BUCENTAUR RELATED"/>
    <property type="match status" value="1"/>
</dbReference>
<comment type="caution">
    <text evidence="1">The sequence shown here is derived from an EMBL/GenBank/DDBJ whole genome shotgun (WGS) entry which is preliminary data.</text>
</comment>
<dbReference type="Proteomes" id="UP001152561">
    <property type="component" value="Unassembled WGS sequence"/>
</dbReference>
<reference evidence="2" key="1">
    <citation type="journal article" date="2023" name="Proc. Natl. Acad. Sci. U.S.A.">
        <title>Genomic and structural basis for evolution of tropane alkaloid biosynthesis.</title>
        <authorList>
            <person name="Wanga Y.-J."/>
            <person name="Taina T."/>
            <person name="Yua J.-Y."/>
            <person name="Lia J."/>
            <person name="Xua B."/>
            <person name="Chenc J."/>
            <person name="D'Auriad J.C."/>
            <person name="Huanga J.-P."/>
            <person name="Huanga S.-X."/>
        </authorList>
    </citation>
    <scope>NUCLEOTIDE SEQUENCE [LARGE SCALE GENOMIC DNA]</scope>
    <source>
        <strain evidence="2">cv. KIB-2019</strain>
    </source>
</reference>
<proteinExistence type="predicted"/>
<dbReference type="EMBL" id="JAJAGQ010000004">
    <property type="protein sequence ID" value="KAJ8564703.1"/>
    <property type="molecule type" value="Genomic_DNA"/>
</dbReference>
<dbReference type="AlphaFoldDB" id="A0A9Q1MRI1"/>
<sequence length="273" mass="30814">MNHVVELRRVNDRVMLIKLVDGGFTMNIISAYALHEGLDEEEKRHFSEDLDEVVGDIPPTEKLFIGGNFNGHIGSLPGGYDDVHGGFDLGDKNRGGVSLLEFARAAGMVITNSRFMKKDEHLVTFRSSVAKTLIDFLLLKKADKGHCKDCKVILREDLTTRHKLWVMDLEIKIEKKKMVVDDRLRIKLGSLTMTSANEMGERLMDKGDWGSSGNATGMWDKTANCIREVAREVFGVSRGSHGRHQGDWWWNGKVQDKVEVKKVVYVKLVESKD</sequence>
<protein>
    <recommendedName>
        <fullName evidence="3">Craniofacial development protein 2-like</fullName>
    </recommendedName>
</protein>